<accession>A0A061JJ05</accession>
<evidence type="ECO:0000313" key="1">
    <source>
        <dbReference type="EMBL" id="ETZ05474.1"/>
    </source>
</evidence>
<dbReference type="Proteomes" id="UP000026922">
    <property type="component" value="Unassembled WGS sequence"/>
</dbReference>
<proteinExistence type="predicted"/>
<reference evidence="1 2" key="1">
    <citation type="journal article" date="2013" name="Genome Announc.">
        <title>Draft Genome Sequence of Holospora undulata Strain HU1, a Micronucleus-Specific Symbiont of the Ciliate Paramecium caudatum.</title>
        <authorList>
            <person name="Dohra H."/>
            <person name="Suzuki H."/>
            <person name="Suzuki T."/>
            <person name="Tanaka K."/>
            <person name="Fujishima M."/>
        </authorList>
    </citation>
    <scope>NUCLEOTIDE SEQUENCE [LARGE SCALE GENOMIC DNA]</scope>
    <source>
        <strain evidence="1 2">HU1</strain>
    </source>
</reference>
<organism evidence="1 2">
    <name type="scientific">Holospora undulata HU1</name>
    <dbReference type="NCBI Taxonomy" id="1321371"/>
    <lineage>
        <taxon>Bacteria</taxon>
        <taxon>Pseudomonadati</taxon>
        <taxon>Pseudomonadota</taxon>
        <taxon>Alphaproteobacteria</taxon>
        <taxon>Holosporales</taxon>
        <taxon>Holosporaceae</taxon>
        <taxon>Holospora</taxon>
    </lineage>
</organism>
<protein>
    <submittedName>
        <fullName evidence="1">Uncharacterized protein</fullName>
    </submittedName>
</protein>
<sequence>MLYSTLFRGFLTYQPKLLYDDSYARGLLNPSTEYLCDNDAKHPPQTGNYLWLHPIGFEEKDPLYY</sequence>
<dbReference type="AlphaFoldDB" id="A0A061JJ05"/>
<gene>
    <name evidence="1" type="ORF">K737_300088</name>
</gene>
<name>A0A061JJ05_9PROT</name>
<comment type="caution">
    <text evidence="1">The sequence shown here is derived from an EMBL/GenBank/DDBJ whole genome shotgun (WGS) entry which is preliminary data.</text>
</comment>
<dbReference type="EMBL" id="ARPM03000039">
    <property type="protein sequence ID" value="ETZ05474.1"/>
    <property type="molecule type" value="Genomic_DNA"/>
</dbReference>
<evidence type="ECO:0000313" key="2">
    <source>
        <dbReference type="Proteomes" id="UP000026922"/>
    </source>
</evidence>
<keyword evidence="2" id="KW-1185">Reference proteome</keyword>